<proteinExistence type="predicted"/>
<name>A0ABP0WXZ7_9BRYO</name>
<protein>
    <submittedName>
        <fullName evidence="1">Uncharacterized protein</fullName>
    </submittedName>
</protein>
<organism evidence="1 2">
    <name type="scientific">Sphagnum jensenii</name>
    <dbReference type="NCBI Taxonomy" id="128206"/>
    <lineage>
        <taxon>Eukaryota</taxon>
        <taxon>Viridiplantae</taxon>
        <taxon>Streptophyta</taxon>
        <taxon>Embryophyta</taxon>
        <taxon>Bryophyta</taxon>
        <taxon>Sphagnophytina</taxon>
        <taxon>Sphagnopsida</taxon>
        <taxon>Sphagnales</taxon>
        <taxon>Sphagnaceae</taxon>
        <taxon>Sphagnum</taxon>
    </lineage>
</organism>
<gene>
    <name evidence="1" type="ORF">CSSPJE1EN1_LOCUS17208</name>
</gene>
<reference evidence="1" key="1">
    <citation type="submission" date="2024-02" db="EMBL/GenBank/DDBJ databases">
        <authorList>
            <consortium name="ELIXIR-Norway"/>
            <consortium name="Elixir Norway"/>
        </authorList>
    </citation>
    <scope>NUCLEOTIDE SEQUENCE</scope>
</reference>
<accession>A0ABP0WXZ7</accession>
<evidence type="ECO:0000313" key="1">
    <source>
        <dbReference type="EMBL" id="CAK9271730.1"/>
    </source>
</evidence>
<sequence length="77" mass="8564">MTFAPLQVASFTHIFRVTRNLGEDRLQEQAGSCREGLQVSSDHCSATQALCLNCHLSTDHRKSTNGLSTMMQLTPRQ</sequence>
<evidence type="ECO:0000313" key="2">
    <source>
        <dbReference type="Proteomes" id="UP001497444"/>
    </source>
</evidence>
<dbReference type="Proteomes" id="UP001497444">
    <property type="component" value="Chromosome 4"/>
</dbReference>
<dbReference type="EMBL" id="OZ020099">
    <property type="protein sequence ID" value="CAK9271730.1"/>
    <property type="molecule type" value="Genomic_DNA"/>
</dbReference>
<keyword evidence="2" id="KW-1185">Reference proteome</keyword>